<organism evidence="2 3">
    <name type="scientific">Aquipuribacter hungaricus</name>
    <dbReference type="NCBI Taxonomy" id="545624"/>
    <lineage>
        <taxon>Bacteria</taxon>
        <taxon>Bacillati</taxon>
        <taxon>Actinomycetota</taxon>
        <taxon>Actinomycetes</taxon>
        <taxon>Micrococcales</taxon>
        <taxon>Intrasporangiaceae</taxon>
        <taxon>Aquipuribacter</taxon>
    </lineage>
</organism>
<evidence type="ECO:0008006" key="4">
    <source>
        <dbReference type="Google" id="ProtNLM"/>
    </source>
</evidence>
<feature type="region of interest" description="Disordered" evidence="1">
    <location>
        <begin position="1"/>
        <end position="30"/>
    </location>
</feature>
<accession>A0ABV7WEI6</accession>
<feature type="compositionally biased region" description="Basic and acidic residues" evidence="1">
    <location>
        <begin position="18"/>
        <end position="30"/>
    </location>
</feature>
<sequence>MAAPEAPTGTGPAPAQDAPHDAPDGAGGREDATLVVLARSAAARTAGPGAAVRDADGRTYLAGAVAVGPLRLGAVEAAVAQAAASGVTRLSAVAVVGDEQPDPALLAAVGDPRVVRA</sequence>
<evidence type="ECO:0000256" key="1">
    <source>
        <dbReference type="SAM" id="MobiDB-lite"/>
    </source>
</evidence>
<proteinExistence type="predicted"/>
<dbReference type="InterPro" id="IPR016193">
    <property type="entry name" value="Cytidine_deaminase-like"/>
</dbReference>
<dbReference type="EMBL" id="JBHRWW010000003">
    <property type="protein sequence ID" value="MFC3687887.1"/>
    <property type="molecule type" value="Genomic_DNA"/>
</dbReference>
<dbReference type="SUPFAM" id="SSF53927">
    <property type="entry name" value="Cytidine deaminase-like"/>
    <property type="match status" value="1"/>
</dbReference>
<comment type="caution">
    <text evidence="2">The sequence shown here is derived from an EMBL/GenBank/DDBJ whole genome shotgun (WGS) entry which is preliminary data.</text>
</comment>
<feature type="compositionally biased region" description="Low complexity" evidence="1">
    <location>
        <begin position="1"/>
        <end position="17"/>
    </location>
</feature>
<keyword evidence="3" id="KW-1185">Reference proteome</keyword>
<evidence type="ECO:0000313" key="3">
    <source>
        <dbReference type="Proteomes" id="UP001595685"/>
    </source>
</evidence>
<evidence type="ECO:0000313" key="2">
    <source>
        <dbReference type="EMBL" id="MFC3687887.1"/>
    </source>
</evidence>
<protein>
    <recommendedName>
        <fullName evidence="4">Cytidine deaminase</fullName>
    </recommendedName>
</protein>
<dbReference type="Gene3D" id="3.40.140.10">
    <property type="entry name" value="Cytidine Deaminase, domain 2"/>
    <property type="match status" value="1"/>
</dbReference>
<reference evidence="3" key="1">
    <citation type="journal article" date="2019" name="Int. J. Syst. Evol. Microbiol.">
        <title>The Global Catalogue of Microorganisms (GCM) 10K type strain sequencing project: providing services to taxonomists for standard genome sequencing and annotation.</title>
        <authorList>
            <consortium name="The Broad Institute Genomics Platform"/>
            <consortium name="The Broad Institute Genome Sequencing Center for Infectious Disease"/>
            <person name="Wu L."/>
            <person name="Ma J."/>
        </authorList>
    </citation>
    <scope>NUCLEOTIDE SEQUENCE [LARGE SCALE GENOMIC DNA]</scope>
    <source>
        <strain evidence="3">NCAIM B.02333</strain>
    </source>
</reference>
<gene>
    <name evidence="2" type="ORF">ACFOLH_05975</name>
</gene>
<dbReference type="Proteomes" id="UP001595685">
    <property type="component" value="Unassembled WGS sequence"/>
</dbReference>
<dbReference type="RefSeq" id="WP_376985439.1">
    <property type="nucleotide sequence ID" value="NZ_JBHRWW010000003.1"/>
</dbReference>
<name>A0ABV7WEI6_9MICO</name>